<evidence type="ECO:0000313" key="2">
    <source>
        <dbReference type="EMBL" id="JAD18188.1"/>
    </source>
</evidence>
<name>A0A0A8XZK4_ARUDO</name>
<sequence>MLQFLYSGHKISRLLSTRMTLSLVWCVGFAHFCSMCSISIAPMVCPFCYRTCANAEVPHFGL</sequence>
<feature type="transmembrane region" description="Helical" evidence="1">
    <location>
        <begin position="21"/>
        <end position="44"/>
    </location>
</feature>
<keyword evidence="1" id="KW-0472">Membrane</keyword>
<dbReference type="AlphaFoldDB" id="A0A0A8XZK4"/>
<organism evidence="2">
    <name type="scientific">Arundo donax</name>
    <name type="common">Giant reed</name>
    <name type="synonym">Donax arundinaceus</name>
    <dbReference type="NCBI Taxonomy" id="35708"/>
    <lineage>
        <taxon>Eukaryota</taxon>
        <taxon>Viridiplantae</taxon>
        <taxon>Streptophyta</taxon>
        <taxon>Embryophyta</taxon>
        <taxon>Tracheophyta</taxon>
        <taxon>Spermatophyta</taxon>
        <taxon>Magnoliopsida</taxon>
        <taxon>Liliopsida</taxon>
        <taxon>Poales</taxon>
        <taxon>Poaceae</taxon>
        <taxon>PACMAD clade</taxon>
        <taxon>Arundinoideae</taxon>
        <taxon>Arundineae</taxon>
        <taxon>Arundo</taxon>
    </lineage>
</organism>
<dbReference type="EMBL" id="GBRH01279707">
    <property type="protein sequence ID" value="JAD18188.1"/>
    <property type="molecule type" value="Transcribed_RNA"/>
</dbReference>
<protein>
    <submittedName>
        <fullName evidence="2">Uncharacterized protein</fullName>
    </submittedName>
</protein>
<reference evidence="2" key="1">
    <citation type="submission" date="2014-09" db="EMBL/GenBank/DDBJ databases">
        <authorList>
            <person name="Magalhaes I.L.F."/>
            <person name="Oliveira U."/>
            <person name="Santos F.R."/>
            <person name="Vidigal T.H.D.A."/>
            <person name="Brescovit A.D."/>
            <person name="Santos A.J."/>
        </authorList>
    </citation>
    <scope>NUCLEOTIDE SEQUENCE</scope>
    <source>
        <tissue evidence="2">Shoot tissue taken approximately 20 cm above the soil surface</tissue>
    </source>
</reference>
<keyword evidence="1" id="KW-1133">Transmembrane helix</keyword>
<evidence type="ECO:0000256" key="1">
    <source>
        <dbReference type="SAM" id="Phobius"/>
    </source>
</evidence>
<keyword evidence="1" id="KW-0812">Transmembrane</keyword>
<accession>A0A0A8XZK4</accession>
<reference evidence="2" key="2">
    <citation type="journal article" date="2015" name="Data Brief">
        <title>Shoot transcriptome of the giant reed, Arundo donax.</title>
        <authorList>
            <person name="Barrero R.A."/>
            <person name="Guerrero F.D."/>
            <person name="Moolhuijzen P."/>
            <person name="Goolsby J.A."/>
            <person name="Tidwell J."/>
            <person name="Bellgard S.E."/>
            <person name="Bellgard M.I."/>
        </authorList>
    </citation>
    <scope>NUCLEOTIDE SEQUENCE</scope>
    <source>
        <tissue evidence="2">Shoot tissue taken approximately 20 cm above the soil surface</tissue>
    </source>
</reference>
<proteinExistence type="predicted"/>